<organism evidence="2 3">
    <name type="scientific">Enterovibrio gelatinilyticus</name>
    <dbReference type="NCBI Taxonomy" id="2899819"/>
    <lineage>
        <taxon>Bacteria</taxon>
        <taxon>Pseudomonadati</taxon>
        <taxon>Pseudomonadota</taxon>
        <taxon>Gammaproteobacteria</taxon>
        <taxon>Vibrionales</taxon>
        <taxon>Vibrionaceae</taxon>
        <taxon>Enterovibrio</taxon>
    </lineage>
</organism>
<feature type="transmembrane region" description="Helical" evidence="1">
    <location>
        <begin position="27"/>
        <end position="44"/>
    </location>
</feature>
<dbReference type="RefSeq" id="WP_274164756.1">
    <property type="nucleotide sequence ID" value="NZ_JAJUBC010000012.1"/>
</dbReference>
<dbReference type="Proteomes" id="UP001149400">
    <property type="component" value="Unassembled WGS sequence"/>
</dbReference>
<keyword evidence="1" id="KW-1133">Transmembrane helix</keyword>
<proteinExistence type="predicted"/>
<feature type="transmembrane region" description="Helical" evidence="1">
    <location>
        <begin position="77"/>
        <end position="96"/>
    </location>
</feature>
<evidence type="ECO:0000313" key="3">
    <source>
        <dbReference type="Proteomes" id="UP001149400"/>
    </source>
</evidence>
<comment type="caution">
    <text evidence="2">The sequence shown here is derived from an EMBL/GenBank/DDBJ whole genome shotgun (WGS) entry which is preliminary data.</text>
</comment>
<keyword evidence="3" id="KW-1185">Reference proteome</keyword>
<dbReference type="EMBL" id="JAJUBC010000012">
    <property type="protein sequence ID" value="MDD1793912.1"/>
    <property type="molecule type" value="Genomic_DNA"/>
</dbReference>
<evidence type="ECO:0000256" key="1">
    <source>
        <dbReference type="SAM" id="Phobius"/>
    </source>
</evidence>
<protein>
    <submittedName>
        <fullName evidence="2">Uncharacterized protein</fullName>
    </submittedName>
</protein>
<reference evidence="2" key="1">
    <citation type="submission" date="2021-12" db="EMBL/GenBank/DDBJ databases">
        <title>Enterovibrio ZSDZ35 sp. nov. and Enterovibrio ZSDZ42 sp. nov., isolated from coastal seawater in Qingdao.</title>
        <authorList>
            <person name="Zhang P."/>
        </authorList>
    </citation>
    <scope>NUCLEOTIDE SEQUENCE</scope>
    <source>
        <strain evidence="2">ZSDZ42</strain>
    </source>
</reference>
<evidence type="ECO:0000313" key="2">
    <source>
        <dbReference type="EMBL" id="MDD1793912.1"/>
    </source>
</evidence>
<keyword evidence="1" id="KW-0812">Transmembrane</keyword>
<accession>A0ABT5R0W1</accession>
<name>A0ABT5R0W1_9GAMM</name>
<feature type="transmembrane region" description="Helical" evidence="1">
    <location>
        <begin position="51"/>
        <end position="71"/>
    </location>
</feature>
<keyword evidence="1" id="KW-0472">Membrane</keyword>
<sequence length="97" mass="11181">MEWLLLVPYLALIFIWSERDYRHYLLSGFYLGYVLYLWFGMALPTHPRLGLFYFALPSIGFLAFLFPDMVAGQPSSLVRAIGIACIAIPWVGLLFLF</sequence>
<gene>
    <name evidence="2" type="ORF">LRP50_12280</name>
</gene>